<accession>A0A1M5VKC7</accession>
<feature type="transmembrane region" description="Helical" evidence="10">
    <location>
        <begin position="232"/>
        <end position="257"/>
    </location>
</feature>
<dbReference type="GO" id="GO:0015658">
    <property type="term" value="F:branched-chain amino acid transmembrane transporter activity"/>
    <property type="evidence" value="ECO:0007669"/>
    <property type="project" value="InterPro"/>
</dbReference>
<evidence type="ECO:0000256" key="2">
    <source>
        <dbReference type="ARBA" id="ARBA00022448"/>
    </source>
</evidence>
<evidence type="ECO:0000256" key="7">
    <source>
        <dbReference type="ARBA" id="ARBA00022989"/>
    </source>
</evidence>
<evidence type="ECO:0000256" key="8">
    <source>
        <dbReference type="ARBA" id="ARBA00023136"/>
    </source>
</evidence>
<dbReference type="Pfam" id="PF00005">
    <property type="entry name" value="ABC_tran"/>
    <property type="match status" value="1"/>
</dbReference>
<dbReference type="CDD" id="cd03219">
    <property type="entry name" value="ABC_Mj1267_LivG_branched"/>
    <property type="match status" value="1"/>
</dbReference>
<evidence type="ECO:0000313" key="13">
    <source>
        <dbReference type="Proteomes" id="UP000184226"/>
    </source>
</evidence>
<evidence type="ECO:0000313" key="12">
    <source>
        <dbReference type="EMBL" id="SHH75699.1"/>
    </source>
</evidence>
<dbReference type="RefSeq" id="WP_218598931.1">
    <property type="nucleotide sequence ID" value="NZ_FQXE01000004.1"/>
</dbReference>
<feature type="transmembrane region" description="Helical" evidence="10">
    <location>
        <begin position="306"/>
        <end position="328"/>
    </location>
</feature>
<keyword evidence="5" id="KW-0547">Nucleotide-binding</keyword>
<comment type="subcellular location">
    <subcellularLocation>
        <location evidence="1">Cell membrane</location>
        <topology evidence="1">Multi-pass membrane protein</topology>
    </subcellularLocation>
</comment>
<feature type="transmembrane region" description="Helical" evidence="10">
    <location>
        <begin position="110"/>
        <end position="129"/>
    </location>
</feature>
<dbReference type="GO" id="GO:0016887">
    <property type="term" value="F:ATP hydrolysis activity"/>
    <property type="evidence" value="ECO:0007669"/>
    <property type="project" value="InterPro"/>
</dbReference>
<dbReference type="InterPro" id="IPR003593">
    <property type="entry name" value="AAA+_ATPase"/>
</dbReference>
<evidence type="ECO:0000256" key="3">
    <source>
        <dbReference type="ARBA" id="ARBA00022475"/>
    </source>
</evidence>
<dbReference type="STRING" id="658167.SAMN04488135_104420"/>
<dbReference type="FunFam" id="3.40.50.300:FF:000421">
    <property type="entry name" value="Branched-chain amino acid ABC transporter ATP-binding protein"/>
    <property type="match status" value="1"/>
</dbReference>
<evidence type="ECO:0000256" key="5">
    <source>
        <dbReference type="ARBA" id="ARBA00022741"/>
    </source>
</evidence>
<keyword evidence="13" id="KW-1185">Reference proteome</keyword>
<keyword evidence="4 10" id="KW-0812">Transmembrane</keyword>
<dbReference type="PANTHER" id="PTHR30482:SF10">
    <property type="entry name" value="HIGH-AFFINITY BRANCHED-CHAIN AMINO ACID TRANSPORT PROTEIN BRAE"/>
    <property type="match status" value="1"/>
</dbReference>
<dbReference type="PROSITE" id="PS50893">
    <property type="entry name" value="ABC_TRANSPORTER_2"/>
    <property type="match status" value="1"/>
</dbReference>
<feature type="transmembrane region" description="Helical" evidence="10">
    <location>
        <begin position="269"/>
        <end position="294"/>
    </location>
</feature>
<gene>
    <name evidence="12" type="ORF">SAMN04488135_104420</name>
</gene>
<keyword evidence="2" id="KW-0813">Transport</keyword>
<feature type="domain" description="ABC transporter" evidence="11">
    <location>
        <begin position="363"/>
        <end position="599"/>
    </location>
</feature>
<dbReference type="SUPFAM" id="SSF52540">
    <property type="entry name" value="P-loop containing nucleoside triphosphate hydrolases"/>
    <property type="match status" value="1"/>
</dbReference>
<dbReference type="InterPro" id="IPR043428">
    <property type="entry name" value="LivM-like"/>
</dbReference>
<dbReference type="Gene3D" id="3.40.50.300">
    <property type="entry name" value="P-loop containing nucleotide triphosphate hydrolases"/>
    <property type="match status" value="1"/>
</dbReference>
<dbReference type="AlphaFoldDB" id="A0A1M5VKC7"/>
<dbReference type="Proteomes" id="UP000184226">
    <property type="component" value="Unassembled WGS sequence"/>
</dbReference>
<keyword evidence="6 12" id="KW-0067">ATP-binding</keyword>
<evidence type="ECO:0000256" key="6">
    <source>
        <dbReference type="ARBA" id="ARBA00022840"/>
    </source>
</evidence>
<sequence length="605" mass="64806">MKNTHSPDIPPTAARPAAMPGTRARAARRLAFFTVLGLLVAAAPFLLQFSPYVLNIFMQAATYSIAVLGMTIVLGYAGQINLAQATFFGLGAYAVGLGTVVLGLNFWITLLMGIGVATVAGFVLGLTTLRLGGHYLAMITISFQQIFDLVLVNWSEVTQGPDGVAGIGRPSLFGYELADDRAYLLLCTAVLYAAIFFVWWLPQTRTGRAMRAVRENELAAEVTGVNTLRVKVIAFTLSAGLAGLGGAFYAAGFAYISPDNFNFARSIEFLTMVLLGGAQSAFGGALGTSLLILLPEWLRFLKEVYLAAYGLAVILIMVFLPAGIWGLLRAPFDRRRRKSAPVDVAAIAPLDLEIPIVDPAPILSIENVQKYFGGVKAVDGISLEVARGTVHALIGPNGSGKTTTLNVLNGIYKSTGGKIVFDGLDITAMAPHERAGLGIGRTFQNIRLFPAMSVIENVMVGAQRDNNPIEPGREALRARALSALKFVDMADKAELIVRNLPYGHQRLVEIARALAGHPKFLLLDEPAAGLNQTEKKGLGELLKRLRGHGLTVFLIEHDIGLIEQVSDRITVLNFGKKIAEGTPVEVLRHPDVIAAYLGEPAHAAA</sequence>
<evidence type="ECO:0000259" key="11">
    <source>
        <dbReference type="PROSITE" id="PS50893"/>
    </source>
</evidence>
<dbReference type="Pfam" id="PF12399">
    <property type="entry name" value="BCA_ABC_TP_C"/>
    <property type="match status" value="1"/>
</dbReference>
<dbReference type="SMART" id="SM00382">
    <property type="entry name" value="AAA"/>
    <property type="match status" value="1"/>
</dbReference>
<evidence type="ECO:0000256" key="10">
    <source>
        <dbReference type="SAM" id="Phobius"/>
    </source>
</evidence>
<dbReference type="InterPro" id="IPR027417">
    <property type="entry name" value="P-loop_NTPase"/>
</dbReference>
<reference evidence="12 13" key="1">
    <citation type="submission" date="2016-11" db="EMBL/GenBank/DDBJ databases">
        <authorList>
            <person name="Jaros S."/>
            <person name="Januszkiewicz K."/>
            <person name="Wedrychowicz H."/>
        </authorList>
    </citation>
    <scope>NUCLEOTIDE SEQUENCE [LARGE SCALE GENOMIC DNA]</scope>
    <source>
        <strain evidence="12 13">CGMCC 1.10190</strain>
    </source>
</reference>
<organism evidence="12 13">
    <name type="scientific">Pollutimonas bauzanensis</name>
    <dbReference type="NCBI Taxonomy" id="658167"/>
    <lineage>
        <taxon>Bacteria</taxon>
        <taxon>Pseudomonadati</taxon>
        <taxon>Pseudomonadota</taxon>
        <taxon>Betaproteobacteria</taxon>
        <taxon>Burkholderiales</taxon>
        <taxon>Alcaligenaceae</taxon>
        <taxon>Pollutimonas</taxon>
    </lineage>
</organism>
<keyword evidence="3" id="KW-1003">Cell membrane</keyword>
<feature type="transmembrane region" description="Helical" evidence="10">
    <location>
        <begin position="182"/>
        <end position="201"/>
    </location>
</feature>
<dbReference type="PANTHER" id="PTHR30482">
    <property type="entry name" value="HIGH-AFFINITY BRANCHED-CHAIN AMINO ACID TRANSPORT SYSTEM PERMEASE"/>
    <property type="match status" value="1"/>
</dbReference>
<dbReference type="Pfam" id="PF02653">
    <property type="entry name" value="BPD_transp_2"/>
    <property type="match status" value="1"/>
</dbReference>
<dbReference type="GO" id="GO:0005524">
    <property type="term" value="F:ATP binding"/>
    <property type="evidence" value="ECO:0007669"/>
    <property type="project" value="UniProtKB-KW"/>
</dbReference>
<protein>
    <submittedName>
        <fullName evidence="12">Amino acid/amide ABC transporter membrane protein 2, HAAT family (TC 3.A.1.4.-)/amino acid/amide ABC transporter ATP-binding protein 1, HAAT family (TC 3.A.1.4.-)</fullName>
    </submittedName>
</protein>
<dbReference type="GO" id="GO:0005886">
    <property type="term" value="C:plasma membrane"/>
    <property type="evidence" value="ECO:0007669"/>
    <property type="project" value="UniProtKB-SubCell"/>
</dbReference>
<name>A0A1M5VKC7_9BURK</name>
<keyword evidence="7 10" id="KW-1133">Transmembrane helix</keyword>
<feature type="region of interest" description="Disordered" evidence="9">
    <location>
        <begin position="1"/>
        <end position="20"/>
    </location>
</feature>
<proteinExistence type="predicted"/>
<evidence type="ECO:0000256" key="9">
    <source>
        <dbReference type="SAM" id="MobiDB-lite"/>
    </source>
</evidence>
<dbReference type="InterPro" id="IPR001851">
    <property type="entry name" value="ABC_transp_permease"/>
</dbReference>
<evidence type="ECO:0000256" key="1">
    <source>
        <dbReference type="ARBA" id="ARBA00004651"/>
    </source>
</evidence>
<dbReference type="InterPro" id="IPR032823">
    <property type="entry name" value="BCA_ABC_TP_C"/>
</dbReference>
<dbReference type="CDD" id="cd06581">
    <property type="entry name" value="TM_PBP1_LivM_like"/>
    <property type="match status" value="1"/>
</dbReference>
<feature type="transmembrane region" description="Helical" evidence="10">
    <location>
        <begin position="85"/>
        <end position="104"/>
    </location>
</feature>
<evidence type="ECO:0000256" key="4">
    <source>
        <dbReference type="ARBA" id="ARBA00022692"/>
    </source>
</evidence>
<dbReference type="EMBL" id="FQXE01000004">
    <property type="protein sequence ID" value="SHH75699.1"/>
    <property type="molecule type" value="Genomic_DNA"/>
</dbReference>
<keyword evidence="8 10" id="KW-0472">Membrane</keyword>
<feature type="transmembrane region" description="Helical" evidence="10">
    <location>
        <begin position="56"/>
        <end position="78"/>
    </location>
</feature>
<feature type="transmembrane region" description="Helical" evidence="10">
    <location>
        <begin position="30"/>
        <end position="50"/>
    </location>
</feature>
<dbReference type="InterPro" id="IPR003439">
    <property type="entry name" value="ABC_transporter-like_ATP-bd"/>
</dbReference>